<dbReference type="RefSeq" id="WP_258217507.1">
    <property type="nucleotide sequence ID" value="NZ_JANQBD010000034.1"/>
</dbReference>
<dbReference type="EMBL" id="JANQBD010000034">
    <property type="protein sequence ID" value="MCR8635966.1"/>
    <property type="molecule type" value="Genomic_DNA"/>
</dbReference>
<sequence>MEESQPKRAAEASELMQEDQIAEIDEVKKARGPRKMKTTIAEDYMLQVNLDTSPHIKNMSQQWQKLYAAMSAAAKKK</sequence>
<feature type="region of interest" description="Disordered" evidence="1">
    <location>
        <begin position="1"/>
        <end position="30"/>
    </location>
</feature>
<evidence type="ECO:0000313" key="2">
    <source>
        <dbReference type="EMBL" id="MCR8635966.1"/>
    </source>
</evidence>
<keyword evidence="3" id="KW-1185">Reference proteome</keyword>
<name>A0ABT1YS12_9BACL</name>
<reference evidence="2 3" key="1">
    <citation type="submission" date="2022-08" db="EMBL/GenBank/DDBJ databases">
        <title>Paenibacillus endoradicis sp. nov., Paenibacillus radicibacter sp. nov and Paenibacillus pararadicis sp. nov., three cold-adapted plant growth-promoting bacteria isolated from root of Larix gmelinii in Great Khingan.</title>
        <authorList>
            <person name="Xue H."/>
        </authorList>
    </citation>
    <scope>NUCLEOTIDE SEQUENCE [LARGE SCALE GENOMIC DNA]</scope>
    <source>
        <strain evidence="2 3">N5-1-1-5</strain>
    </source>
</reference>
<dbReference type="Proteomes" id="UP001300012">
    <property type="component" value="Unassembled WGS sequence"/>
</dbReference>
<evidence type="ECO:0000256" key="1">
    <source>
        <dbReference type="SAM" id="MobiDB-lite"/>
    </source>
</evidence>
<proteinExistence type="predicted"/>
<accession>A0ABT1YS12</accession>
<comment type="caution">
    <text evidence="2">The sequence shown here is derived from an EMBL/GenBank/DDBJ whole genome shotgun (WGS) entry which is preliminary data.</text>
</comment>
<organism evidence="2 3">
    <name type="scientific">Paenibacillus radicis</name>
    <name type="common">ex Xue et al. 2023</name>
    <dbReference type="NCBI Taxonomy" id="2972489"/>
    <lineage>
        <taxon>Bacteria</taxon>
        <taxon>Bacillati</taxon>
        <taxon>Bacillota</taxon>
        <taxon>Bacilli</taxon>
        <taxon>Bacillales</taxon>
        <taxon>Paenibacillaceae</taxon>
        <taxon>Paenibacillus</taxon>
    </lineage>
</organism>
<evidence type="ECO:0000313" key="3">
    <source>
        <dbReference type="Proteomes" id="UP001300012"/>
    </source>
</evidence>
<feature type="compositionally biased region" description="Basic and acidic residues" evidence="1">
    <location>
        <begin position="1"/>
        <end position="11"/>
    </location>
</feature>
<protein>
    <submittedName>
        <fullName evidence="2">Uncharacterized protein</fullName>
    </submittedName>
</protein>
<gene>
    <name evidence="2" type="ORF">NV381_32720</name>
</gene>